<dbReference type="EMBL" id="JAPZBU010000009">
    <property type="protein sequence ID" value="KAJ5387583.1"/>
    <property type="molecule type" value="Genomic_DNA"/>
</dbReference>
<reference evidence="2" key="2">
    <citation type="journal article" date="2023" name="IMA Fungus">
        <title>Comparative genomic study of the Penicillium genus elucidates a diverse pangenome and 15 lateral gene transfer events.</title>
        <authorList>
            <person name="Petersen C."/>
            <person name="Sorensen T."/>
            <person name="Nielsen M.R."/>
            <person name="Sondergaard T.E."/>
            <person name="Sorensen J.L."/>
            <person name="Fitzpatrick D.A."/>
            <person name="Frisvad J.C."/>
            <person name="Nielsen K.L."/>
        </authorList>
    </citation>
    <scope>NUCLEOTIDE SEQUENCE</scope>
    <source>
        <strain evidence="2">IBT 29677</strain>
    </source>
</reference>
<proteinExistence type="predicted"/>
<evidence type="ECO:0000313" key="2">
    <source>
        <dbReference type="EMBL" id="KAJ5387583.1"/>
    </source>
</evidence>
<dbReference type="Pfam" id="PF13602">
    <property type="entry name" value="ADH_zinc_N_2"/>
    <property type="match status" value="1"/>
</dbReference>
<dbReference type="InterPro" id="IPR011032">
    <property type="entry name" value="GroES-like_sf"/>
</dbReference>
<dbReference type="Gene3D" id="3.40.50.720">
    <property type="entry name" value="NAD(P)-binding Rossmann-like Domain"/>
    <property type="match status" value="1"/>
</dbReference>
<reference evidence="2" key="1">
    <citation type="submission" date="2022-12" db="EMBL/GenBank/DDBJ databases">
        <authorList>
            <person name="Petersen C."/>
        </authorList>
    </citation>
    <scope>NUCLEOTIDE SEQUENCE</scope>
    <source>
        <strain evidence="2">IBT 29677</strain>
    </source>
</reference>
<organism evidence="2 3">
    <name type="scientific">Penicillium cosmopolitanum</name>
    <dbReference type="NCBI Taxonomy" id="1131564"/>
    <lineage>
        <taxon>Eukaryota</taxon>
        <taxon>Fungi</taxon>
        <taxon>Dikarya</taxon>
        <taxon>Ascomycota</taxon>
        <taxon>Pezizomycotina</taxon>
        <taxon>Eurotiomycetes</taxon>
        <taxon>Eurotiomycetidae</taxon>
        <taxon>Eurotiales</taxon>
        <taxon>Aspergillaceae</taxon>
        <taxon>Penicillium</taxon>
    </lineage>
</organism>
<dbReference type="InterPro" id="IPR020843">
    <property type="entry name" value="ER"/>
</dbReference>
<dbReference type="Proteomes" id="UP001147747">
    <property type="component" value="Unassembled WGS sequence"/>
</dbReference>
<dbReference type="Gene3D" id="3.90.180.10">
    <property type="entry name" value="Medium-chain alcohol dehydrogenases, catalytic domain"/>
    <property type="match status" value="1"/>
</dbReference>
<comment type="caution">
    <text evidence="2">The sequence shown here is derived from an EMBL/GenBank/DDBJ whole genome shotgun (WGS) entry which is preliminary data.</text>
</comment>
<dbReference type="OrthoDB" id="3509362at2759"/>
<dbReference type="InterPro" id="IPR036291">
    <property type="entry name" value="NAD(P)-bd_dom_sf"/>
</dbReference>
<feature type="domain" description="Enoyl reductase (ER)" evidence="1">
    <location>
        <begin position="8"/>
        <end position="312"/>
    </location>
</feature>
<dbReference type="SUPFAM" id="SSF50129">
    <property type="entry name" value="GroES-like"/>
    <property type="match status" value="1"/>
</dbReference>
<name>A0A9W9VQS4_9EURO</name>
<sequence length="315" mass="33841">MKAVQILGEPSSPTVATNNEITKPVPKDAEILIKVHAAGITGDEITWPEPYNRATRIPGHDISGIVSELGPNYNGPLKVGHEIFAMISADRGEGQAEYAICTGNEVALKPKSISHAEAAALPIPLLTAYEALLDHGGIKSGMRVFITGASGSVGILAVQIAKWKFGAHVVGLASAQHHETLRKMGADEVFDYKIEGWETQFDKVGLVFDTVGGKVLEKCWKVVEDNGTLITIGDPAPSWAFGQGVAPEAVDHPGVRYKHFILSPESERLSQLGEMIDGGLVKPLKVEVFPFDDSVKAWAYARQRGRGNKAVISFV</sequence>
<dbReference type="InterPro" id="IPR013154">
    <property type="entry name" value="ADH-like_N"/>
</dbReference>
<gene>
    <name evidence="2" type="ORF">N7509_010124</name>
</gene>
<accession>A0A9W9VQS4</accession>
<keyword evidence="3" id="KW-1185">Reference proteome</keyword>
<dbReference type="InterPro" id="IPR052585">
    <property type="entry name" value="Lipid_raft_assoc_Zn_ADH"/>
</dbReference>
<dbReference type="SUPFAM" id="SSF51735">
    <property type="entry name" value="NAD(P)-binding Rossmann-fold domains"/>
    <property type="match status" value="1"/>
</dbReference>
<dbReference type="CDD" id="cd05289">
    <property type="entry name" value="MDR_like_2"/>
    <property type="match status" value="1"/>
</dbReference>
<dbReference type="GO" id="GO:0016491">
    <property type="term" value="F:oxidoreductase activity"/>
    <property type="evidence" value="ECO:0007669"/>
    <property type="project" value="InterPro"/>
</dbReference>
<evidence type="ECO:0000313" key="3">
    <source>
        <dbReference type="Proteomes" id="UP001147747"/>
    </source>
</evidence>
<protein>
    <recommendedName>
        <fullName evidence="1">Enoyl reductase (ER) domain-containing protein</fullName>
    </recommendedName>
</protein>
<dbReference type="Pfam" id="PF08240">
    <property type="entry name" value="ADH_N"/>
    <property type="match status" value="1"/>
</dbReference>
<dbReference type="PANTHER" id="PTHR43482">
    <property type="entry name" value="PROTEIN AST1-RELATED"/>
    <property type="match status" value="1"/>
</dbReference>
<dbReference type="GeneID" id="81373741"/>
<dbReference type="SMART" id="SM00829">
    <property type="entry name" value="PKS_ER"/>
    <property type="match status" value="1"/>
</dbReference>
<dbReference type="AlphaFoldDB" id="A0A9W9VQS4"/>
<evidence type="ECO:0000259" key="1">
    <source>
        <dbReference type="SMART" id="SM00829"/>
    </source>
</evidence>
<dbReference type="RefSeq" id="XP_056485381.1">
    <property type="nucleotide sequence ID" value="XM_056634761.1"/>
</dbReference>
<dbReference type="PANTHER" id="PTHR43482:SF4">
    <property type="entry name" value="ALCOHOL DEHYDROGENASE, PUTATIVE (AFU_ORTHOLOGUE AFUA_7G06260)-RELATED"/>
    <property type="match status" value="1"/>
</dbReference>